<gene>
    <name evidence="5" type="primary">LOC107012250</name>
</gene>
<keyword evidence="2" id="KW-0472">Membrane</keyword>
<feature type="domain" description="Cyanobacterial aminoacyl-tRNA synthetase CAAD" evidence="3">
    <location>
        <begin position="87"/>
        <end position="166"/>
    </location>
</feature>
<reference evidence="5" key="2">
    <citation type="submission" date="2025-08" db="UniProtKB">
        <authorList>
            <consortium name="RefSeq"/>
        </authorList>
    </citation>
    <scope>IDENTIFICATION</scope>
</reference>
<evidence type="ECO:0000256" key="1">
    <source>
        <dbReference type="ARBA" id="ARBA00004141"/>
    </source>
</evidence>
<keyword evidence="4" id="KW-1185">Reference proteome</keyword>
<feature type="transmembrane region" description="Helical" evidence="2">
    <location>
        <begin position="97"/>
        <end position="115"/>
    </location>
</feature>
<dbReference type="PANTHER" id="PTHR33222:SF24">
    <property type="entry name" value="PROTEIN CURVATURE THYLAKOID 1A, CHLOROPLASTIC-LIKE"/>
    <property type="match status" value="1"/>
</dbReference>
<feature type="transmembrane region" description="Helical" evidence="2">
    <location>
        <begin position="127"/>
        <end position="145"/>
    </location>
</feature>
<dbReference type="Pfam" id="PF14159">
    <property type="entry name" value="CAAD"/>
    <property type="match status" value="1"/>
</dbReference>
<protein>
    <submittedName>
        <fullName evidence="5">Protein CURVATURE THYLAKOID 1A, chloroplastic-like isoform X2</fullName>
    </submittedName>
</protein>
<evidence type="ECO:0000313" key="5">
    <source>
        <dbReference type="RefSeq" id="XP_015067527.1"/>
    </source>
</evidence>
<dbReference type="Proteomes" id="UP000694930">
    <property type="component" value="Chromosome 3"/>
</dbReference>
<dbReference type="InterPro" id="IPR025564">
    <property type="entry name" value="CAAD_dom"/>
</dbReference>
<dbReference type="RefSeq" id="XP_015067527.1">
    <property type="nucleotide sequence ID" value="XM_015212041.2"/>
</dbReference>
<organism evidence="4 5">
    <name type="scientific">Solanum pennellii</name>
    <name type="common">Tomato</name>
    <name type="synonym">Lycopersicon pennellii</name>
    <dbReference type="NCBI Taxonomy" id="28526"/>
    <lineage>
        <taxon>Eukaryota</taxon>
        <taxon>Viridiplantae</taxon>
        <taxon>Streptophyta</taxon>
        <taxon>Embryophyta</taxon>
        <taxon>Tracheophyta</taxon>
        <taxon>Spermatophyta</taxon>
        <taxon>Magnoliopsida</taxon>
        <taxon>eudicotyledons</taxon>
        <taxon>Gunneridae</taxon>
        <taxon>Pentapetalae</taxon>
        <taxon>asterids</taxon>
        <taxon>lamiids</taxon>
        <taxon>Solanales</taxon>
        <taxon>Solanaceae</taxon>
        <taxon>Solanoideae</taxon>
        <taxon>Solaneae</taxon>
        <taxon>Solanum</taxon>
        <taxon>Solanum subgen. Lycopersicon</taxon>
    </lineage>
</organism>
<comment type="subcellular location">
    <subcellularLocation>
        <location evidence="1">Membrane</location>
        <topology evidence="1">Multi-pass membrane protein</topology>
    </subcellularLocation>
</comment>
<dbReference type="PANTHER" id="PTHR33222">
    <property type="match status" value="1"/>
</dbReference>
<proteinExistence type="predicted"/>
<accession>A0ABM1G8Q3</accession>
<evidence type="ECO:0000313" key="4">
    <source>
        <dbReference type="Proteomes" id="UP000694930"/>
    </source>
</evidence>
<evidence type="ECO:0000259" key="3">
    <source>
        <dbReference type="Pfam" id="PF14159"/>
    </source>
</evidence>
<keyword evidence="2" id="KW-1133">Transmembrane helix</keyword>
<reference evidence="4" key="1">
    <citation type="journal article" date="2014" name="Nat. Genet.">
        <title>The genome of the stress-tolerant wild tomato species Solanum pennellii.</title>
        <authorList>
            <person name="Bolger A."/>
            <person name="Scossa F."/>
            <person name="Bolger M.E."/>
            <person name="Lanz C."/>
            <person name="Maumus F."/>
            <person name="Tohge T."/>
            <person name="Quesneville H."/>
            <person name="Alseekh S."/>
            <person name="Sorensen I."/>
            <person name="Lichtenstein G."/>
            <person name="Fich E.A."/>
            <person name="Conte M."/>
            <person name="Keller H."/>
            <person name="Schneeberger K."/>
            <person name="Schwacke R."/>
            <person name="Ofner I."/>
            <person name="Vrebalov J."/>
            <person name="Xu Y."/>
            <person name="Osorio S."/>
            <person name="Aflitos S.A."/>
            <person name="Schijlen E."/>
            <person name="Jimenez-Gomez J.M."/>
            <person name="Ryngajllo M."/>
            <person name="Kimura S."/>
            <person name="Kumar R."/>
            <person name="Koenig D."/>
            <person name="Headland L.R."/>
            <person name="Maloof J.N."/>
            <person name="Sinha N."/>
            <person name="van Ham R.C."/>
            <person name="Lankhorst R.K."/>
            <person name="Mao L."/>
            <person name="Vogel A."/>
            <person name="Arsova B."/>
            <person name="Panstruga R."/>
            <person name="Fei Z."/>
            <person name="Rose J.K."/>
            <person name="Zamir D."/>
            <person name="Carrari F."/>
            <person name="Giovannoni J.J."/>
            <person name="Weigel D."/>
            <person name="Usadel B."/>
            <person name="Fernie A.R."/>
        </authorList>
    </citation>
    <scope>NUCLEOTIDE SEQUENCE [LARGE SCALE GENOMIC DNA]</scope>
    <source>
        <strain evidence="4">cv. LA0716</strain>
    </source>
</reference>
<name>A0ABM1G8Q3_SOLPN</name>
<dbReference type="InterPro" id="IPR033344">
    <property type="entry name" value="CURT1"/>
</dbReference>
<evidence type="ECO:0000256" key="2">
    <source>
        <dbReference type="SAM" id="Phobius"/>
    </source>
</evidence>
<dbReference type="GeneID" id="107012250"/>
<keyword evidence="2" id="KW-0812">Transmembrane</keyword>
<sequence>MATASSSSSMERIMSLPHSSMTMRLCHSNVPSLLRLSPQAARSSFSSSFRSPTGFRRCIGSKRSPIFKIRASFSEEETSEPADRIRKWDGLEKKPTIFLYGGSAILGLWFSSIIADALDSIPLLPKFLELVGLGYFGWFVYRYLLFKSGRDELGSDIQALKKKITGDEEE</sequence>